<dbReference type="SUPFAM" id="SSF48264">
    <property type="entry name" value="Cytochrome P450"/>
    <property type="match status" value="1"/>
</dbReference>
<comment type="similarity">
    <text evidence="2 8">Belongs to the cytochrome P450 family.</text>
</comment>
<evidence type="ECO:0000256" key="4">
    <source>
        <dbReference type="ARBA" id="ARBA00022723"/>
    </source>
</evidence>
<dbReference type="InterPro" id="IPR017972">
    <property type="entry name" value="Cyt_P450_CS"/>
</dbReference>
<comment type="cofactor">
    <cofactor evidence="1">
        <name>heme</name>
        <dbReference type="ChEBI" id="CHEBI:30413"/>
    </cofactor>
</comment>
<dbReference type="PANTHER" id="PTHR24291:SF187">
    <property type="entry name" value="CYTOCHROME P450 4AE1-RELATED"/>
    <property type="match status" value="1"/>
</dbReference>
<dbReference type="RefSeq" id="XP_017773173.1">
    <property type="nucleotide sequence ID" value="XM_017917684.1"/>
</dbReference>
<keyword evidence="9" id="KW-1185">Reference proteome</keyword>
<sequence>MYILYVLLLIICGLILKWISDRRTFFARMSAYPEAKNTLPFLGNILENLTPTDIIPNLLKYRKECGKSFKLILGPFATYVMTTDANFIEFILTSPKLIEKSWDYEFMRNWLGNGLISAPGNIWAKHRKLITPAFHFKILEKMVEQLNSNSSILIKKLSNHVDTEIDIYPFVTLSTLDIICETSMGISFNAQEDNNSKFVVATRQILQIIENRIYSAIKQSNLLYKFTLDYWREKSVVKYLHKITNNIISERREEFKNKAETNPDVDDIGIKKRNFFLDLLLEFGLSNDEIRDEVNTVMFAGHDTTASAISFTLYLLSNNLDVQNKLYEEIASILGSDIEPTYNQFQEMKYLKNVIKESLRLYPPVMMFARDVYEDVYYNDKLIPKGARVGVFVYGLHRESEHYKNPESFIPERFELKEENRRSAFSFVPFSAGQRNCIGQRFAMLSMKSAICKIVRNFEILPVSHKKPLISYEVILKSSNGIYIKLRKRS</sequence>
<organism evidence="9 10">
    <name type="scientific">Nicrophorus vespilloides</name>
    <name type="common">Boreal carrion beetle</name>
    <dbReference type="NCBI Taxonomy" id="110193"/>
    <lineage>
        <taxon>Eukaryota</taxon>
        <taxon>Metazoa</taxon>
        <taxon>Ecdysozoa</taxon>
        <taxon>Arthropoda</taxon>
        <taxon>Hexapoda</taxon>
        <taxon>Insecta</taxon>
        <taxon>Pterygota</taxon>
        <taxon>Neoptera</taxon>
        <taxon>Endopterygota</taxon>
        <taxon>Coleoptera</taxon>
        <taxon>Polyphaga</taxon>
        <taxon>Staphyliniformia</taxon>
        <taxon>Silphidae</taxon>
        <taxon>Nicrophorinae</taxon>
        <taxon>Nicrophorus</taxon>
    </lineage>
</organism>
<accession>A0ABM1MF23</accession>
<dbReference type="PRINTS" id="PR00463">
    <property type="entry name" value="EP450I"/>
</dbReference>
<dbReference type="Pfam" id="PF00067">
    <property type="entry name" value="p450"/>
    <property type="match status" value="1"/>
</dbReference>
<dbReference type="InterPro" id="IPR001128">
    <property type="entry name" value="Cyt_P450"/>
</dbReference>
<keyword evidence="7 8" id="KW-0503">Monooxygenase</keyword>
<dbReference type="InterPro" id="IPR002401">
    <property type="entry name" value="Cyt_P450_E_grp-I"/>
</dbReference>
<evidence type="ECO:0000256" key="1">
    <source>
        <dbReference type="ARBA" id="ARBA00001971"/>
    </source>
</evidence>
<evidence type="ECO:0000256" key="3">
    <source>
        <dbReference type="ARBA" id="ARBA00022617"/>
    </source>
</evidence>
<keyword evidence="6 8" id="KW-0408">Iron</keyword>
<keyword evidence="4 8" id="KW-0479">Metal-binding</keyword>
<name>A0ABM1MF23_NICVS</name>
<dbReference type="CDD" id="cd20628">
    <property type="entry name" value="CYP4"/>
    <property type="match status" value="1"/>
</dbReference>
<dbReference type="PANTHER" id="PTHR24291">
    <property type="entry name" value="CYTOCHROME P450 FAMILY 4"/>
    <property type="match status" value="1"/>
</dbReference>
<evidence type="ECO:0000256" key="7">
    <source>
        <dbReference type="ARBA" id="ARBA00023033"/>
    </source>
</evidence>
<reference evidence="10" key="1">
    <citation type="submission" date="2025-08" db="UniProtKB">
        <authorList>
            <consortium name="RefSeq"/>
        </authorList>
    </citation>
    <scope>IDENTIFICATION</scope>
    <source>
        <tissue evidence="10">Whole Larva</tissue>
    </source>
</reference>
<gene>
    <name evidence="10" type="primary">LOC108560228</name>
</gene>
<evidence type="ECO:0000256" key="5">
    <source>
        <dbReference type="ARBA" id="ARBA00023002"/>
    </source>
</evidence>
<dbReference type="InterPro" id="IPR050196">
    <property type="entry name" value="Cytochrome_P450_Monoox"/>
</dbReference>
<keyword evidence="5 8" id="KW-0560">Oxidoreductase</keyword>
<evidence type="ECO:0000313" key="10">
    <source>
        <dbReference type="RefSeq" id="XP_017773173.1"/>
    </source>
</evidence>
<evidence type="ECO:0000313" key="9">
    <source>
        <dbReference type="Proteomes" id="UP000695000"/>
    </source>
</evidence>
<evidence type="ECO:0000256" key="8">
    <source>
        <dbReference type="RuleBase" id="RU000461"/>
    </source>
</evidence>
<dbReference type="GeneID" id="108560228"/>
<evidence type="ECO:0000256" key="2">
    <source>
        <dbReference type="ARBA" id="ARBA00010617"/>
    </source>
</evidence>
<proteinExistence type="inferred from homology"/>
<protein>
    <submittedName>
        <fullName evidence="10">Cytochrome P450 4d2-like</fullName>
    </submittedName>
</protein>
<dbReference type="PROSITE" id="PS00086">
    <property type="entry name" value="CYTOCHROME_P450"/>
    <property type="match status" value="1"/>
</dbReference>
<keyword evidence="3 8" id="KW-0349">Heme</keyword>
<evidence type="ECO:0000256" key="6">
    <source>
        <dbReference type="ARBA" id="ARBA00023004"/>
    </source>
</evidence>
<dbReference type="InterPro" id="IPR036396">
    <property type="entry name" value="Cyt_P450_sf"/>
</dbReference>
<dbReference type="PRINTS" id="PR00385">
    <property type="entry name" value="P450"/>
</dbReference>
<dbReference type="Gene3D" id="1.10.630.10">
    <property type="entry name" value="Cytochrome P450"/>
    <property type="match status" value="1"/>
</dbReference>
<dbReference type="Proteomes" id="UP000695000">
    <property type="component" value="Unplaced"/>
</dbReference>